<dbReference type="InterPro" id="IPR036390">
    <property type="entry name" value="WH_DNA-bd_sf"/>
</dbReference>
<proteinExistence type="inferred from homology"/>
<evidence type="ECO:0000256" key="3">
    <source>
        <dbReference type="ARBA" id="ARBA00023015"/>
    </source>
</evidence>
<dbReference type="PROSITE" id="PS50949">
    <property type="entry name" value="HTH_GNTR"/>
    <property type="match status" value="1"/>
</dbReference>
<protein>
    <submittedName>
        <fullName evidence="7">PLP-dependent aminotransferase family protein</fullName>
    </submittedName>
</protein>
<dbReference type="Proteomes" id="UP001465153">
    <property type="component" value="Unassembled WGS sequence"/>
</dbReference>
<dbReference type="RefSeq" id="WP_353304409.1">
    <property type="nucleotide sequence ID" value="NZ_BAABWN010000018.1"/>
</dbReference>
<keyword evidence="7" id="KW-0808">Transferase</keyword>
<dbReference type="InterPro" id="IPR015424">
    <property type="entry name" value="PyrdxlP-dep_Trfase"/>
</dbReference>
<evidence type="ECO:0000256" key="5">
    <source>
        <dbReference type="ARBA" id="ARBA00023163"/>
    </source>
</evidence>
<dbReference type="InterPro" id="IPR004839">
    <property type="entry name" value="Aminotransferase_I/II_large"/>
</dbReference>
<dbReference type="GO" id="GO:0008483">
    <property type="term" value="F:transaminase activity"/>
    <property type="evidence" value="ECO:0007669"/>
    <property type="project" value="UniProtKB-KW"/>
</dbReference>
<reference evidence="7 8" key="1">
    <citation type="submission" date="2024-04" db="EMBL/GenBank/DDBJ databases">
        <title>Draft genome sequence of Sessilibacter corallicola NBRC 116591.</title>
        <authorList>
            <person name="Miyakawa T."/>
            <person name="Kusuya Y."/>
            <person name="Miura T."/>
        </authorList>
    </citation>
    <scope>NUCLEOTIDE SEQUENCE [LARGE SCALE GENOMIC DNA]</scope>
    <source>
        <strain evidence="7 8">KU-00831-HH</strain>
    </source>
</reference>
<keyword evidence="2" id="KW-0663">Pyridoxal phosphate</keyword>
<name>A0ABQ0AEI1_9GAMM</name>
<keyword evidence="3" id="KW-0805">Transcription regulation</keyword>
<dbReference type="SUPFAM" id="SSF53383">
    <property type="entry name" value="PLP-dependent transferases"/>
    <property type="match status" value="1"/>
</dbReference>
<keyword evidence="7" id="KW-0032">Aminotransferase</keyword>
<dbReference type="EMBL" id="BAABWN010000018">
    <property type="protein sequence ID" value="GAA6170055.1"/>
    <property type="molecule type" value="Genomic_DNA"/>
</dbReference>
<accession>A0ABQ0AEI1</accession>
<dbReference type="InterPro" id="IPR015421">
    <property type="entry name" value="PyrdxlP-dep_Trfase_major"/>
</dbReference>
<organism evidence="7 8">
    <name type="scientific">Sessilibacter corallicola</name>
    <dbReference type="NCBI Taxonomy" id="2904075"/>
    <lineage>
        <taxon>Bacteria</taxon>
        <taxon>Pseudomonadati</taxon>
        <taxon>Pseudomonadota</taxon>
        <taxon>Gammaproteobacteria</taxon>
        <taxon>Cellvibrionales</taxon>
        <taxon>Cellvibrionaceae</taxon>
        <taxon>Sessilibacter</taxon>
    </lineage>
</organism>
<dbReference type="InterPro" id="IPR036388">
    <property type="entry name" value="WH-like_DNA-bd_sf"/>
</dbReference>
<dbReference type="SMART" id="SM00345">
    <property type="entry name" value="HTH_GNTR"/>
    <property type="match status" value="1"/>
</dbReference>
<comment type="caution">
    <text evidence="7">The sequence shown here is derived from an EMBL/GenBank/DDBJ whole genome shotgun (WGS) entry which is preliminary data.</text>
</comment>
<sequence length="489" mass="54907">MLRPWETQFWLDNSPGKTLHTKLLNTLIIDIKNGRLSPGSMLPGSRSLAEKLGVNRKTVQQVYEELEAQGWLTTRPRSGTFISETLPEYGLSNSVKELLNNANKTENTTGLVDDLYQDAVNIQPQLSSNNDGTPDSRLIPYELLARTYRKTCIEMHRHPISGYGDPRGTTELRESLAKMLSEDRFMNCSAEQICIVRGSQMGIYLASKILDPKKGAIVVEQLSYPPAQAAFESNGFSTIKCRLDHQGLDIDHLREILASDSVAAIYITPHHQYPTTVSLPMERRLALLALSKEHNFAILEDDYDHEFHYQTNPIPPLASLPNSDNVVHIGSMSKVFSPDLRLGYIAADSLLIEQAAREIMLIDRQGNTITERVLSNLMESGEIKRHIRKARKYYEGRRNYTAQEFKRVFGDQVSFDIPTGGLAIWVDISQLINGRPLDDLPSNDSMLSTLFSTDQAAPTHLRFGFGALNEAEITHSIEHLSQLLLETSD</sequence>
<gene>
    <name evidence="7" type="ORF">NBRC116591_38670</name>
</gene>
<keyword evidence="8" id="KW-1185">Reference proteome</keyword>
<dbReference type="PRINTS" id="PR00035">
    <property type="entry name" value="HTHGNTR"/>
</dbReference>
<evidence type="ECO:0000313" key="7">
    <source>
        <dbReference type="EMBL" id="GAA6170055.1"/>
    </source>
</evidence>
<dbReference type="Pfam" id="PF00392">
    <property type="entry name" value="GntR"/>
    <property type="match status" value="1"/>
</dbReference>
<evidence type="ECO:0000256" key="1">
    <source>
        <dbReference type="ARBA" id="ARBA00005384"/>
    </source>
</evidence>
<comment type="similarity">
    <text evidence="1">In the C-terminal section; belongs to the class-I pyridoxal-phosphate-dependent aminotransferase family.</text>
</comment>
<dbReference type="InterPro" id="IPR000524">
    <property type="entry name" value="Tscrpt_reg_HTH_GntR"/>
</dbReference>
<dbReference type="CDD" id="cd07377">
    <property type="entry name" value="WHTH_GntR"/>
    <property type="match status" value="1"/>
</dbReference>
<dbReference type="PANTHER" id="PTHR46577:SF1">
    <property type="entry name" value="HTH-TYPE TRANSCRIPTIONAL REGULATORY PROTEIN GABR"/>
    <property type="match status" value="1"/>
</dbReference>
<dbReference type="InterPro" id="IPR051446">
    <property type="entry name" value="HTH_trans_reg/aminotransferase"/>
</dbReference>
<keyword evidence="4" id="KW-0238">DNA-binding</keyword>
<dbReference type="Pfam" id="PF00155">
    <property type="entry name" value="Aminotran_1_2"/>
    <property type="match status" value="1"/>
</dbReference>
<keyword evidence="5" id="KW-0804">Transcription</keyword>
<evidence type="ECO:0000256" key="4">
    <source>
        <dbReference type="ARBA" id="ARBA00023125"/>
    </source>
</evidence>
<feature type="domain" description="HTH gntR-type" evidence="6">
    <location>
        <begin position="17"/>
        <end position="85"/>
    </location>
</feature>
<dbReference type="Gene3D" id="1.10.10.10">
    <property type="entry name" value="Winged helix-like DNA-binding domain superfamily/Winged helix DNA-binding domain"/>
    <property type="match status" value="1"/>
</dbReference>
<dbReference type="SUPFAM" id="SSF46785">
    <property type="entry name" value="Winged helix' DNA-binding domain"/>
    <property type="match status" value="1"/>
</dbReference>
<evidence type="ECO:0000313" key="8">
    <source>
        <dbReference type="Proteomes" id="UP001465153"/>
    </source>
</evidence>
<evidence type="ECO:0000259" key="6">
    <source>
        <dbReference type="PROSITE" id="PS50949"/>
    </source>
</evidence>
<dbReference type="Gene3D" id="3.40.640.10">
    <property type="entry name" value="Type I PLP-dependent aspartate aminotransferase-like (Major domain)"/>
    <property type="match status" value="1"/>
</dbReference>
<evidence type="ECO:0000256" key="2">
    <source>
        <dbReference type="ARBA" id="ARBA00022898"/>
    </source>
</evidence>
<dbReference type="CDD" id="cd00609">
    <property type="entry name" value="AAT_like"/>
    <property type="match status" value="1"/>
</dbReference>
<dbReference type="PANTHER" id="PTHR46577">
    <property type="entry name" value="HTH-TYPE TRANSCRIPTIONAL REGULATORY PROTEIN GABR"/>
    <property type="match status" value="1"/>
</dbReference>